<evidence type="ECO:0000256" key="1">
    <source>
        <dbReference type="SAM" id="MobiDB-lite"/>
    </source>
</evidence>
<dbReference type="Gene3D" id="1.25.40.10">
    <property type="entry name" value="Tetratricopeptide repeat domain"/>
    <property type="match status" value="3"/>
</dbReference>
<evidence type="ECO:0000313" key="3">
    <source>
        <dbReference type="Proteomes" id="UP000281468"/>
    </source>
</evidence>
<feature type="compositionally biased region" description="Polar residues" evidence="1">
    <location>
        <begin position="800"/>
        <end position="816"/>
    </location>
</feature>
<feature type="compositionally biased region" description="Basic and acidic residues" evidence="1">
    <location>
        <begin position="724"/>
        <end position="738"/>
    </location>
</feature>
<dbReference type="SUPFAM" id="SSF48452">
    <property type="entry name" value="TPR-like"/>
    <property type="match status" value="2"/>
</dbReference>
<feature type="region of interest" description="Disordered" evidence="1">
    <location>
        <begin position="93"/>
        <end position="112"/>
    </location>
</feature>
<dbReference type="GO" id="GO:0006383">
    <property type="term" value="P:transcription by RNA polymerase III"/>
    <property type="evidence" value="ECO:0007669"/>
    <property type="project" value="InterPro"/>
</dbReference>
<reference evidence="2 3" key="1">
    <citation type="journal article" date="2018" name="BMC Genomics">
        <title>Genomic evidence for intraspecific hybridization in a clonal and extremely halotolerant yeast.</title>
        <authorList>
            <person name="Gostincar C."/>
            <person name="Stajich J.E."/>
            <person name="Zupancic J."/>
            <person name="Zalar P."/>
            <person name="Gunde-Cimerman N."/>
        </authorList>
    </citation>
    <scope>NUCLEOTIDE SEQUENCE [LARGE SCALE GENOMIC DNA]</scope>
    <source>
        <strain evidence="2 3">EXF-171</strain>
    </source>
</reference>
<organism evidence="2 3">
    <name type="scientific">Hortaea werneckii</name>
    <name type="common">Black yeast</name>
    <name type="synonym">Cladosporium werneckii</name>
    <dbReference type="NCBI Taxonomy" id="91943"/>
    <lineage>
        <taxon>Eukaryota</taxon>
        <taxon>Fungi</taxon>
        <taxon>Dikarya</taxon>
        <taxon>Ascomycota</taxon>
        <taxon>Pezizomycotina</taxon>
        <taxon>Dothideomycetes</taxon>
        <taxon>Dothideomycetidae</taxon>
        <taxon>Mycosphaerellales</taxon>
        <taxon>Teratosphaeriaceae</taxon>
        <taxon>Hortaea</taxon>
    </lineage>
</organism>
<sequence length="1284" mass="144926">MSLSWEASSSVMDDIGMMDATQAYFDGAPTDYDYDPDEYDDDGSAGSEEWSSEGEGGEEEEDGDDATPSLGQLGDQMYPDNFLMNLDPRLAQESVAQSSANAANATDQQPSTESVLSEAMNYAAQASAYWSNAKNLGFGEDQPEQQPVDNLIAGAPMQNEFYQPMDDEAFDDIMSDPALLGLNEMDMAVPAAVSPPPPSRGRGRPRGSRSERGDRGQRARGRSRGWKWAIAGTEWDRRKQKAEEKARENAARGVRRGRKRGGRGPGRPVGGSNPADPGIEYKEHQTKATQAWMDGDLELALDEARKAVQANPEVFTAHMLLSEILAKIGREQDAVAALMSGANTRQDAGVWNQVAERTLRLAGDNPSEQYRSQALFAYSHALRLSSRRHGDHMDEVNQYIARCGKRDMSLELNDFNEARMQCAGMLRLRPIDMDNVRLFAELCAESGGTGEYWRAREAYERAFKLLDQEGNDLGDPEDAWSHVNIYMEILDRINTPTTGSSFFDQPKNYRHALVKLRQLARWILGRKDEPFWDTFEDDDREWDCTHERRAYVAEFQQGRTSRDRAQFGDGLPIELRVKLGLLRIKLGMQSYEEGLRHLDHLMQQSDHADAYYDLFVHVCDTLRGDRLWDHALKFYGAVQEVLEVNDESFFLGMAQCYAETEKYGDAEDTYRALISSHPQRVQARIELAKLYEKQGWKEEALPLIKEVIKMGHKSKIVKNGLLPHNREPPKPKKAEPKKPKAPKKPKSTPARRSSHASPPPGTPPAKQYPQPLQQAPEPYEMVPSVSHAESQEHQQRDESSQPSRQESPYASEPQQIRKSRKSAARPRKTYHVSDRLQKIQLQADSVADNWETVQMHWPALESGHDQIAISQWTEAAIALLQAFCEMDAFFPARKDKRTRKQEFNGYVRNHKSWDEQASESQKEANTLFERLRSQREDADDVEYTGTVHQAKPLPPSTPREFHGVTFPEWHHLFVDLALHYASVGAQDRCFFILKSVLFRANVFSYDPVLNSTSLAAALCCALKFNNSALITDIGRKYISHGDYRASMPYHLLAATSRLIFGPTEFNAGSNMKFMARMIKNLDHAVLPEEVRSKVDWGNATPALKKRLEKYGEDSGELDAGVLMLYGHMLVITQNIGLTSAISYYLRALALQPDSFSTNLCLGLCFIHNSMRRQTDNRHYNIQQGLAFVYRYYQLRTADGLVGHVQEAEYNVARIWHLLGLTHLAVFGYEKVLALSSDVQAAGESEVDHEPEDFAKEAAYALQQIFALAGNEEAAQDITERWLVL</sequence>
<feature type="compositionally biased region" description="Basic residues" evidence="1">
    <location>
        <begin position="817"/>
        <end position="830"/>
    </location>
</feature>
<accession>A0A3M7HEY5</accession>
<proteinExistence type="predicted"/>
<dbReference type="PANTHER" id="PTHR23082:SF0">
    <property type="entry name" value="GENERAL TRANSCRIPTION FACTOR 3C POLYPEPTIDE 3"/>
    <property type="match status" value="1"/>
</dbReference>
<dbReference type="InterPro" id="IPR019734">
    <property type="entry name" value="TPR_rpt"/>
</dbReference>
<feature type="compositionally biased region" description="Low complexity" evidence="1">
    <location>
        <begin position="93"/>
        <end position="105"/>
    </location>
</feature>
<dbReference type="Proteomes" id="UP000281468">
    <property type="component" value="Unassembled WGS sequence"/>
</dbReference>
<evidence type="ECO:0008006" key="4">
    <source>
        <dbReference type="Google" id="ProtNLM"/>
    </source>
</evidence>
<feature type="region of interest" description="Disordered" evidence="1">
    <location>
        <begin position="715"/>
        <end position="836"/>
    </location>
</feature>
<feature type="compositionally biased region" description="Basic and acidic residues" evidence="1">
    <location>
        <begin position="234"/>
        <end position="250"/>
    </location>
</feature>
<dbReference type="InterPro" id="IPR011990">
    <property type="entry name" value="TPR-like_helical_dom_sf"/>
</dbReference>
<feature type="compositionally biased region" description="Acidic residues" evidence="1">
    <location>
        <begin position="32"/>
        <end position="43"/>
    </location>
</feature>
<feature type="compositionally biased region" description="Basic residues" evidence="1">
    <location>
        <begin position="253"/>
        <end position="262"/>
    </location>
</feature>
<feature type="region of interest" description="Disordered" evidence="1">
    <location>
        <begin position="25"/>
        <end position="82"/>
    </location>
</feature>
<feature type="region of interest" description="Disordered" evidence="1">
    <location>
        <begin position="189"/>
        <end position="279"/>
    </location>
</feature>
<feature type="compositionally biased region" description="Basic and acidic residues" evidence="1">
    <location>
        <begin position="208"/>
        <end position="217"/>
    </location>
</feature>
<dbReference type="SMART" id="SM00028">
    <property type="entry name" value="TPR"/>
    <property type="match status" value="5"/>
</dbReference>
<protein>
    <recommendedName>
        <fullName evidence="4">TPR-like protein</fullName>
    </recommendedName>
</protein>
<comment type="caution">
    <text evidence="2">The sequence shown here is derived from an EMBL/GenBank/DDBJ whole genome shotgun (WGS) entry which is preliminary data.</text>
</comment>
<feature type="compositionally biased region" description="Basic and acidic residues" evidence="1">
    <location>
        <begin position="789"/>
        <end position="799"/>
    </location>
</feature>
<dbReference type="PANTHER" id="PTHR23082">
    <property type="entry name" value="TRANSCRIPTION INITIATION FACTOR IIIC TFIIIC , POLYPEPTIDE 3-RELATED"/>
    <property type="match status" value="1"/>
</dbReference>
<dbReference type="Pfam" id="PF13432">
    <property type="entry name" value="TPR_16"/>
    <property type="match status" value="2"/>
</dbReference>
<evidence type="ECO:0000313" key="2">
    <source>
        <dbReference type="EMBL" id="RMZ11961.1"/>
    </source>
</evidence>
<feature type="compositionally biased region" description="Acidic residues" evidence="1">
    <location>
        <begin position="50"/>
        <end position="65"/>
    </location>
</feature>
<dbReference type="EMBL" id="QWIQ01000055">
    <property type="protein sequence ID" value="RMZ11961.1"/>
    <property type="molecule type" value="Genomic_DNA"/>
</dbReference>
<dbReference type="VEuPathDB" id="FungiDB:BTJ68_01375"/>
<name>A0A3M7HEY5_HORWE</name>
<dbReference type="GO" id="GO:0000127">
    <property type="term" value="C:transcription factor TFIIIC complex"/>
    <property type="evidence" value="ECO:0007669"/>
    <property type="project" value="TreeGrafter"/>
</dbReference>
<gene>
    <name evidence="2" type="ORF">D0862_02813</name>
</gene>
<dbReference type="InterPro" id="IPR039340">
    <property type="entry name" value="Tfc4/TFIIIC-102/Sfc4"/>
</dbReference>